<keyword evidence="2" id="KW-1185">Reference proteome</keyword>
<name>A0ACC2U8D6_9FUNG</name>
<evidence type="ECO:0000313" key="2">
    <source>
        <dbReference type="Proteomes" id="UP001165960"/>
    </source>
</evidence>
<gene>
    <name evidence="1" type="ORF">DSO57_1002199</name>
</gene>
<comment type="caution">
    <text evidence="1">The sequence shown here is derived from an EMBL/GenBank/DDBJ whole genome shotgun (WGS) entry which is preliminary data.</text>
</comment>
<protein>
    <submittedName>
        <fullName evidence="1">Uncharacterized protein</fullName>
    </submittedName>
</protein>
<dbReference type="EMBL" id="QTSX02001425">
    <property type="protein sequence ID" value="KAJ9082682.1"/>
    <property type="molecule type" value="Genomic_DNA"/>
</dbReference>
<dbReference type="Proteomes" id="UP001165960">
    <property type="component" value="Unassembled WGS sequence"/>
</dbReference>
<organism evidence="1 2">
    <name type="scientific">Entomophthora muscae</name>
    <dbReference type="NCBI Taxonomy" id="34485"/>
    <lineage>
        <taxon>Eukaryota</taxon>
        <taxon>Fungi</taxon>
        <taxon>Fungi incertae sedis</taxon>
        <taxon>Zoopagomycota</taxon>
        <taxon>Entomophthoromycotina</taxon>
        <taxon>Entomophthoromycetes</taxon>
        <taxon>Entomophthorales</taxon>
        <taxon>Entomophthoraceae</taxon>
        <taxon>Entomophthora</taxon>
    </lineage>
</organism>
<sequence>MFFDDRGYDLIDCSRKLENIISHAHEEQLYPQAIKSKADFSKHAAQQVKFANSIKDVLAYYSKEGHRAHLRRIFKALEAKV</sequence>
<evidence type="ECO:0000313" key="1">
    <source>
        <dbReference type="EMBL" id="KAJ9082682.1"/>
    </source>
</evidence>
<accession>A0ACC2U8D6</accession>
<proteinExistence type="predicted"/>
<reference evidence="1" key="1">
    <citation type="submission" date="2022-04" db="EMBL/GenBank/DDBJ databases">
        <title>Genome of the entomopathogenic fungus Entomophthora muscae.</title>
        <authorList>
            <person name="Elya C."/>
            <person name="Lovett B.R."/>
            <person name="Lee E."/>
            <person name="Macias A.M."/>
            <person name="Hajek A.E."/>
            <person name="De Bivort B.L."/>
            <person name="Kasson M.T."/>
            <person name="De Fine Licht H.H."/>
            <person name="Stajich J.E."/>
        </authorList>
    </citation>
    <scope>NUCLEOTIDE SEQUENCE</scope>
    <source>
        <strain evidence="1">Berkeley</strain>
    </source>
</reference>